<name>K9EB36_9LACT</name>
<dbReference type="AlphaFoldDB" id="K9EB36"/>
<evidence type="ECO:0000256" key="1">
    <source>
        <dbReference type="SAM" id="MobiDB-lite"/>
    </source>
</evidence>
<dbReference type="eggNOG" id="ENOG502ZMAG">
    <property type="taxonomic scope" value="Bacteria"/>
</dbReference>
<dbReference type="STRING" id="883081.HMPREF9698_00044"/>
<dbReference type="RefSeq" id="WP_003776120.1">
    <property type="nucleotide sequence ID" value="NZ_JH992957.1"/>
</dbReference>
<evidence type="ECO:0000313" key="2">
    <source>
        <dbReference type="EMBL" id="EKU94454.1"/>
    </source>
</evidence>
<dbReference type="EMBL" id="AGXA01000001">
    <property type="protein sequence ID" value="EKU94454.1"/>
    <property type="molecule type" value="Genomic_DNA"/>
</dbReference>
<proteinExistence type="predicted"/>
<protein>
    <submittedName>
        <fullName evidence="2">Uncharacterized protein</fullName>
    </submittedName>
</protein>
<reference evidence="2 3" key="1">
    <citation type="submission" date="2012-09" db="EMBL/GenBank/DDBJ databases">
        <title>The Genome Sequence of Alloiococcus otitis ATCC 51267.</title>
        <authorList>
            <consortium name="The Broad Institute Genome Sequencing Platform"/>
            <person name="Earl A."/>
            <person name="Ward D."/>
            <person name="Feldgarden M."/>
            <person name="Gevers D."/>
            <person name="Huys G."/>
            <person name="Walker B."/>
            <person name="Young S.K."/>
            <person name="Zeng Q."/>
            <person name="Gargeya S."/>
            <person name="Fitzgerald M."/>
            <person name="Haas B."/>
            <person name="Abouelleil A."/>
            <person name="Alvarado L."/>
            <person name="Arachchi H.M."/>
            <person name="Berlin A.M."/>
            <person name="Chapman S.B."/>
            <person name="Goldberg J."/>
            <person name="Griggs A."/>
            <person name="Gujja S."/>
            <person name="Hansen M."/>
            <person name="Howarth C."/>
            <person name="Imamovic A."/>
            <person name="Larimer J."/>
            <person name="McCowen C."/>
            <person name="Montmayeur A."/>
            <person name="Murphy C."/>
            <person name="Neiman D."/>
            <person name="Pearson M."/>
            <person name="Priest M."/>
            <person name="Roberts A."/>
            <person name="Saif S."/>
            <person name="Shea T."/>
            <person name="Sisk P."/>
            <person name="Sykes S."/>
            <person name="Wortman J."/>
            <person name="Nusbaum C."/>
            <person name="Birren B."/>
        </authorList>
    </citation>
    <scope>NUCLEOTIDE SEQUENCE [LARGE SCALE GENOMIC DNA]</scope>
    <source>
        <strain evidence="2 3">ATCC 51267</strain>
    </source>
</reference>
<dbReference type="Proteomes" id="UP000009875">
    <property type="component" value="Unassembled WGS sequence"/>
</dbReference>
<gene>
    <name evidence="2" type="ORF">HMPREF9698_00044</name>
</gene>
<comment type="caution">
    <text evidence="2">The sequence shown here is derived from an EMBL/GenBank/DDBJ whole genome shotgun (WGS) entry which is preliminary data.</text>
</comment>
<accession>K9EB36</accession>
<dbReference type="HOGENOM" id="CLU_1599274_0_0_9"/>
<organism evidence="2 3">
    <name type="scientific">Alloiococcus otitis ATCC 51267</name>
    <dbReference type="NCBI Taxonomy" id="883081"/>
    <lineage>
        <taxon>Bacteria</taxon>
        <taxon>Bacillati</taxon>
        <taxon>Bacillota</taxon>
        <taxon>Bacilli</taxon>
        <taxon>Lactobacillales</taxon>
        <taxon>Carnobacteriaceae</taxon>
        <taxon>Alloiococcus</taxon>
    </lineage>
</organism>
<dbReference type="OrthoDB" id="10008639at2"/>
<feature type="region of interest" description="Disordered" evidence="1">
    <location>
        <begin position="1"/>
        <end position="49"/>
    </location>
</feature>
<keyword evidence="3" id="KW-1185">Reference proteome</keyword>
<evidence type="ECO:0000313" key="3">
    <source>
        <dbReference type="Proteomes" id="UP000009875"/>
    </source>
</evidence>
<sequence length="166" mass="19684">MNYDGPSFNHRKKKQVESPDLRPSQDTGFFKSGRKKDPKEGLNFANINQRDKDLARDLHKDPSQENEAEKILKGKSKFNQLYEHKQSQKYRPRFKVTEVPSPVFGYSKEQKERMGYDKQEVQEEIEWNYKALKDLMLKQDHDFLLTEDCLNANILKKWQTDQKADS</sequence>